<accession>A0A9Q8P7S0</accession>
<organism evidence="1 2">
    <name type="scientific">Passalora fulva</name>
    <name type="common">Tomato leaf mold</name>
    <name type="synonym">Cladosporium fulvum</name>
    <dbReference type="NCBI Taxonomy" id="5499"/>
    <lineage>
        <taxon>Eukaryota</taxon>
        <taxon>Fungi</taxon>
        <taxon>Dikarya</taxon>
        <taxon>Ascomycota</taxon>
        <taxon>Pezizomycotina</taxon>
        <taxon>Dothideomycetes</taxon>
        <taxon>Dothideomycetidae</taxon>
        <taxon>Mycosphaerellales</taxon>
        <taxon>Mycosphaerellaceae</taxon>
        <taxon>Fulvia</taxon>
    </lineage>
</organism>
<proteinExistence type="predicted"/>
<dbReference type="OMA" id="EGTYFAW"/>
<dbReference type="AlphaFoldDB" id="A0A9Q8P7S0"/>
<dbReference type="EMBL" id="CP090166">
    <property type="protein sequence ID" value="UJO16409.1"/>
    <property type="molecule type" value="Genomic_DNA"/>
</dbReference>
<name>A0A9Q8P7S0_PASFU</name>
<evidence type="ECO:0000313" key="1">
    <source>
        <dbReference type="EMBL" id="UJO16409.1"/>
    </source>
</evidence>
<sequence length="423" mass="46991">MAGPLSLRATSTIQVILAQSTFPAESTDFNFDDTYGTFTVHRVLTEPIAVRCTTCGKLHSFKIDPHEWKVEVDENATPSAGEVNSLGSNVKYVHFHGIAITPPQITDIEDHKTQTDDQEHVHTISTKVEIAAVLNNLQKQLGNLQLGYHHWLFASENCRTTTSISSNLETFPLSTAKKVAFIRTAWLRLLDSMCEPQCISAGPLFNDHIGVHLDQWLMKIKKGPGLGSLVVLLRGMKTAGVLDVENASISESSRRSHPMDRMNPKQMLTVEKVSACKSFRFSQQASTLDPKQILAWQDVCEKIVLRAHDAEGTYFAWQFSPEGDFRAPSFGVREMLRELAVKNSTIRFFQKRHTKSSVDLDTQLARALNGVMNVLGPLALYKADATLQAQSAVAVREKVLAKMKAGAYGRMHGSFIQAVKRVQ</sequence>
<reference evidence="1" key="2">
    <citation type="journal article" date="2022" name="Microb. Genom.">
        <title>A chromosome-scale genome assembly of the tomato pathogen Cladosporium fulvum reveals a compartmentalized genome architecture and the presence of a dispensable chromosome.</title>
        <authorList>
            <person name="Zaccaron A.Z."/>
            <person name="Chen L.H."/>
            <person name="Samaras A."/>
            <person name="Stergiopoulos I."/>
        </authorList>
    </citation>
    <scope>NUCLEOTIDE SEQUENCE</scope>
    <source>
        <strain evidence="1">Race5_Kim</strain>
    </source>
</reference>
<dbReference type="OrthoDB" id="10421314at2759"/>
<protein>
    <submittedName>
        <fullName evidence="1">Uncharacterized protein</fullName>
    </submittedName>
</protein>
<dbReference type="KEGG" id="ffu:CLAFUR5_05202"/>
<dbReference type="Proteomes" id="UP000756132">
    <property type="component" value="Chromosome 4"/>
</dbReference>
<dbReference type="RefSeq" id="XP_047760775.1">
    <property type="nucleotide sequence ID" value="XM_047904350.1"/>
</dbReference>
<keyword evidence="2" id="KW-1185">Reference proteome</keyword>
<reference evidence="1" key="1">
    <citation type="submission" date="2021-12" db="EMBL/GenBank/DDBJ databases">
        <authorList>
            <person name="Zaccaron A."/>
            <person name="Stergiopoulos I."/>
        </authorList>
    </citation>
    <scope>NUCLEOTIDE SEQUENCE</scope>
    <source>
        <strain evidence="1">Race5_Kim</strain>
    </source>
</reference>
<dbReference type="GeneID" id="71985080"/>
<gene>
    <name evidence="1" type="ORF">CLAFUR5_05202</name>
</gene>
<evidence type="ECO:0000313" key="2">
    <source>
        <dbReference type="Proteomes" id="UP000756132"/>
    </source>
</evidence>